<keyword evidence="3 5" id="KW-0067">ATP-binding</keyword>
<dbReference type="SUPFAM" id="SSF55931">
    <property type="entry name" value="Glutamine synthetase/guanido kinase"/>
    <property type="match status" value="1"/>
</dbReference>
<comment type="catalytic activity">
    <reaction evidence="4 5 6">
        <text>L-cysteine + L-glutamate + ATP = gamma-L-glutamyl-L-cysteine + ADP + phosphate + H(+)</text>
        <dbReference type="Rhea" id="RHEA:13285"/>
        <dbReference type="ChEBI" id="CHEBI:15378"/>
        <dbReference type="ChEBI" id="CHEBI:29985"/>
        <dbReference type="ChEBI" id="CHEBI:30616"/>
        <dbReference type="ChEBI" id="CHEBI:35235"/>
        <dbReference type="ChEBI" id="CHEBI:43474"/>
        <dbReference type="ChEBI" id="CHEBI:58173"/>
        <dbReference type="ChEBI" id="CHEBI:456216"/>
        <dbReference type="EC" id="6.3.2.2"/>
    </reaction>
</comment>
<evidence type="ECO:0000256" key="7">
    <source>
        <dbReference type="SAM" id="MobiDB-lite"/>
    </source>
</evidence>
<dbReference type="Gene3D" id="3.30.590.20">
    <property type="match status" value="1"/>
</dbReference>
<dbReference type="Pfam" id="PF04107">
    <property type="entry name" value="GCS2"/>
    <property type="match status" value="1"/>
</dbReference>
<dbReference type="InterPro" id="IPR006336">
    <property type="entry name" value="GCS2"/>
</dbReference>
<sequence length="452" mass="48099">MVPMTTEDVHEYINGVCFKTGPPGKVGAETEWLVTDPEQPTAPVTIDRLTGLLEACGPPPAGSRITFEPGGQIELSSAALPGPARAHEALARDLDHISKTLADAGLSLSETALDPVRPPVRQLRLPRYTAMERFFANHRHPSGHTMMCSTASLQVCLDTGADDADLRSRWELVHRLGPVLVAAFANSAVWRGRPTGWKSTRWAIWAATDATRTRPVLEPHTRTDPATAWAEYALEARVMAVPEIPGGGGEWTADPGISLADWADGRGPRPLTLADLEFHLSTLFPPVRPRGWWELRMIDALPLRWWPVPVALAAALTDDPRARAVAEEATERMCRGTAPEPVLWLDSARLGPAAPEVDACARTCFDAAVEALPRMGAAGLAALVDEYADRYVRRGLCPADSGPDTGRGSGSQGTAGGGARVPEPRPARPGTGPGPTVDEGSGARPAHSGGSS</sequence>
<keyword evidence="2 5" id="KW-0547">Nucleotide-binding</keyword>
<dbReference type="NCBIfam" id="TIGR03444">
    <property type="entry name" value="EgtA_Cys_ligase"/>
    <property type="match status" value="1"/>
</dbReference>
<accession>A0ABR9HKB0</accession>
<name>A0ABR9HKB0_9ACTN</name>
<evidence type="ECO:0000256" key="1">
    <source>
        <dbReference type="ARBA" id="ARBA00022598"/>
    </source>
</evidence>
<comment type="function">
    <text evidence="5">Catalyzes the synthesis of gamma-glutamylcysteine (gamma-GC). This compound is used as substrate for the biosynthesis of the low-molecular thiol compound ergothioneine.</text>
</comment>
<dbReference type="EC" id="6.3.2.2" evidence="5"/>
<comment type="pathway">
    <text evidence="5">Amino-acid biosynthesis; ergothioneine biosynthesis.</text>
</comment>
<reference evidence="8 9" key="1">
    <citation type="submission" date="2020-10" db="EMBL/GenBank/DDBJ databases">
        <title>Sequencing the genomes of 1000 actinobacteria strains.</title>
        <authorList>
            <person name="Klenk H.-P."/>
        </authorList>
    </citation>
    <scope>NUCLEOTIDE SEQUENCE [LARGE SCALE GENOMIC DNA]</scope>
    <source>
        <strain evidence="8 9">DSM 45157</strain>
    </source>
</reference>
<dbReference type="GO" id="GO:0004357">
    <property type="term" value="F:glutamate-cysteine ligase activity"/>
    <property type="evidence" value="ECO:0007669"/>
    <property type="project" value="UniProtKB-EC"/>
</dbReference>
<dbReference type="InterPro" id="IPR017809">
    <property type="entry name" value="EgtA_Actinobacteria"/>
</dbReference>
<evidence type="ECO:0000313" key="9">
    <source>
        <dbReference type="Proteomes" id="UP000598217"/>
    </source>
</evidence>
<keyword evidence="1 5" id="KW-0436">Ligase</keyword>
<proteinExistence type="inferred from homology"/>
<dbReference type="InterPro" id="IPR014746">
    <property type="entry name" value="Gln_synth/guanido_kin_cat_dom"/>
</dbReference>
<evidence type="ECO:0000256" key="6">
    <source>
        <dbReference type="PIRNR" id="PIRNR017901"/>
    </source>
</evidence>
<feature type="compositionally biased region" description="Gly residues" evidence="7">
    <location>
        <begin position="405"/>
        <end position="419"/>
    </location>
</feature>
<protein>
    <recommendedName>
        <fullName evidence="5">Glutamate--cysteine ligase EgtA</fullName>
        <ecNumber evidence="5">6.3.2.2</ecNumber>
    </recommendedName>
    <alternativeName>
        <fullName evidence="5">Gamma-glutamylcysteine synthase</fullName>
        <shortName evidence="5">GCS</shortName>
        <shortName evidence="5">Gamma-ECS</shortName>
    </alternativeName>
</protein>
<dbReference type="RefSeq" id="WP_191275886.1">
    <property type="nucleotide sequence ID" value="NZ_BMXJ01000010.1"/>
</dbReference>
<feature type="region of interest" description="Disordered" evidence="7">
    <location>
        <begin position="397"/>
        <end position="452"/>
    </location>
</feature>
<evidence type="ECO:0000256" key="3">
    <source>
        <dbReference type="ARBA" id="ARBA00022840"/>
    </source>
</evidence>
<evidence type="ECO:0000313" key="8">
    <source>
        <dbReference type="EMBL" id="MBE1459418.1"/>
    </source>
</evidence>
<dbReference type="PANTHER" id="PTHR34378">
    <property type="entry name" value="GLUTAMATE--CYSTEINE LIGASE, CHLOROPLASTIC"/>
    <property type="match status" value="1"/>
</dbReference>
<organism evidence="8 9">
    <name type="scientific">Nocardiopsis terrae</name>
    <dbReference type="NCBI Taxonomy" id="372655"/>
    <lineage>
        <taxon>Bacteria</taxon>
        <taxon>Bacillati</taxon>
        <taxon>Actinomycetota</taxon>
        <taxon>Actinomycetes</taxon>
        <taxon>Streptosporangiales</taxon>
        <taxon>Nocardiopsidaceae</taxon>
        <taxon>Nocardiopsis</taxon>
    </lineage>
</organism>
<evidence type="ECO:0000256" key="4">
    <source>
        <dbReference type="ARBA" id="ARBA00048819"/>
    </source>
</evidence>
<gene>
    <name evidence="5" type="primary">egtA</name>
    <name evidence="8" type="ORF">H4W79_003632</name>
</gene>
<comment type="caution">
    <text evidence="8">The sequence shown here is derived from an EMBL/GenBank/DDBJ whole genome shotgun (WGS) entry which is preliminary data.</text>
</comment>
<dbReference type="InterPro" id="IPR035434">
    <property type="entry name" value="GCL_bact_plant"/>
</dbReference>
<dbReference type="HAMAP" id="MF_02034">
    <property type="entry name" value="EgtA"/>
    <property type="match status" value="1"/>
</dbReference>
<evidence type="ECO:0000256" key="5">
    <source>
        <dbReference type="HAMAP-Rule" id="MF_02034"/>
    </source>
</evidence>
<keyword evidence="9" id="KW-1185">Reference proteome</keyword>
<comment type="similarity">
    <text evidence="5 6">Belongs to the glutamate--cysteine ligase type 2 family. EgtA subfamily.</text>
</comment>
<dbReference type="PIRSF" id="PIRSF017901">
    <property type="entry name" value="GCL"/>
    <property type="match status" value="1"/>
</dbReference>
<evidence type="ECO:0000256" key="2">
    <source>
        <dbReference type="ARBA" id="ARBA00022741"/>
    </source>
</evidence>
<dbReference type="EMBL" id="JADBDY010000001">
    <property type="protein sequence ID" value="MBE1459418.1"/>
    <property type="molecule type" value="Genomic_DNA"/>
</dbReference>
<dbReference type="Proteomes" id="UP000598217">
    <property type="component" value="Unassembled WGS sequence"/>
</dbReference>
<dbReference type="PANTHER" id="PTHR34378:SF1">
    <property type="entry name" value="GLUTAMATE--CYSTEINE LIGASE, CHLOROPLASTIC"/>
    <property type="match status" value="1"/>
</dbReference>